<dbReference type="GO" id="GO:0004842">
    <property type="term" value="F:ubiquitin-protein transferase activity"/>
    <property type="evidence" value="ECO:0007669"/>
    <property type="project" value="TreeGrafter"/>
</dbReference>
<dbReference type="GO" id="GO:0085020">
    <property type="term" value="P:protein K6-linked ubiquitination"/>
    <property type="evidence" value="ECO:0007669"/>
    <property type="project" value="TreeGrafter"/>
</dbReference>
<dbReference type="EMBL" id="MDDG01000002">
    <property type="protein sequence ID" value="OQE44426.1"/>
    <property type="molecule type" value="Genomic_DNA"/>
</dbReference>
<dbReference type="Gene3D" id="1.25.40.20">
    <property type="entry name" value="Ankyrin repeat-containing domain"/>
    <property type="match status" value="2"/>
</dbReference>
<keyword evidence="2 3" id="KW-0040">ANK repeat</keyword>
<organism evidence="4 5">
    <name type="scientific">Penicillium coprophilum</name>
    <dbReference type="NCBI Taxonomy" id="36646"/>
    <lineage>
        <taxon>Eukaryota</taxon>
        <taxon>Fungi</taxon>
        <taxon>Dikarya</taxon>
        <taxon>Ascomycota</taxon>
        <taxon>Pezizomycotina</taxon>
        <taxon>Eurotiomycetes</taxon>
        <taxon>Eurotiomycetidae</taxon>
        <taxon>Eurotiales</taxon>
        <taxon>Aspergillaceae</taxon>
        <taxon>Penicillium</taxon>
    </lineage>
</organism>
<reference evidence="5" key="1">
    <citation type="journal article" date="2017" name="Nat. Microbiol.">
        <title>Global analysis of biosynthetic gene clusters reveals vast potential of secondary metabolite production in Penicillium species.</title>
        <authorList>
            <person name="Nielsen J.C."/>
            <person name="Grijseels S."/>
            <person name="Prigent S."/>
            <person name="Ji B."/>
            <person name="Dainat J."/>
            <person name="Nielsen K.F."/>
            <person name="Frisvad J.C."/>
            <person name="Workman M."/>
            <person name="Nielsen J."/>
        </authorList>
    </citation>
    <scope>NUCLEOTIDE SEQUENCE [LARGE SCALE GENOMIC DNA]</scope>
    <source>
        <strain evidence="5">IBT 31321</strain>
    </source>
</reference>
<keyword evidence="1" id="KW-0677">Repeat</keyword>
<dbReference type="Proteomes" id="UP000191500">
    <property type="component" value="Unassembled WGS sequence"/>
</dbReference>
<evidence type="ECO:0000256" key="2">
    <source>
        <dbReference type="ARBA" id="ARBA00023043"/>
    </source>
</evidence>
<evidence type="ECO:0000313" key="5">
    <source>
        <dbReference type="Proteomes" id="UP000191500"/>
    </source>
</evidence>
<proteinExistence type="predicted"/>
<dbReference type="InterPro" id="IPR002110">
    <property type="entry name" value="Ankyrin_rpt"/>
</dbReference>
<sequence length="181" mass="19679">MLLDRGTTLDETVKEAFLETAEAGHELMVLLLIVHGIDLSFNDSSGYTVLHRAVLGSQIKILELLLSIEADRSAWDNKGKTALHLAAHMGEDEIVKILLGDSGMRNLQDCNGWTALHWAVDNEHENTVRTLLYAGVDPGVHSFDACTPLDIAEVGGLETMEQMLREALAARNRPTVGGAPP</sequence>
<gene>
    <name evidence="4" type="ORF">PENCOP_c002G08313</name>
</gene>
<evidence type="ECO:0000256" key="1">
    <source>
        <dbReference type="ARBA" id="ARBA00022737"/>
    </source>
</evidence>
<feature type="repeat" description="ANK" evidence="3">
    <location>
        <begin position="78"/>
        <end position="110"/>
    </location>
</feature>
<evidence type="ECO:0000256" key="3">
    <source>
        <dbReference type="PROSITE-ProRule" id="PRU00023"/>
    </source>
</evidence>
<feature type="repeat" description="ANK" evidence="3">
    <location>
        <begin position="111"/>
        <end position="143"/>
    </location>
</feature>
<dbReference type="InterPro" id="IPR036770">
    <property type="entry name" value="Ankyrin_rpt-contain_sf"/>
</dbReference>
<dbReference type="AlphaFoldDB" id="A0A1V6V198"/>
<keyword evidence="5" id="KW-1185">Reference proteome</keyword>
<dbReference type="PROSITE" id="PS50088">
    <property type="entry name" value="ANK_REPEAT"/>
    <property type="match status" value="3"/>
</dbReference>
<dbReference type="PANTHER" id="PTHR24171:SF8">
    <property type="entry name" value="BRCA1-ASSOCIATED RING DOMAIN PROTEIN 1"/>
    <property type="match status" value="1"/>
</dbReference>
<dbReference type="STRING" id="36646.A0A1V6V198"/>
<dbReference type="SUPFAM" id="SSF48403">
    <property type="entry name" value="Ankyrin repeat"/>
    <property type="match status" value="1"/>
</dbReference>
<comment type="caution">
    <text evidence="4">The sequence shown here is derived from an EMBL/GenBank/DDBJ whole genome shotgun (WGS) entry which is preliminary data.</text>
</comment>
<dbReference type="SMART" id="SM00248">
    <property type="entry name" value="ANK"/>
    <property type="match status" value="4"/>
</dbReference>
<dbReference type="PANTHER" id="PTHR24171">
    <property type="entry name" value="ANKYRIN REPEAT DOMAIN-CONTAINING PROTEIN 39-RELATED"/>
    <property type="match status" value="1"/>
</dbReference>
<dbReference type="Pfam" id="PF12796">
    <property type="entry name" value="Ank_2"/>
    <property type="match status" value="2"/>
</dbReference>
<feature type="repeat" description="ANK" evidence="3">
    <location>
        <begin position="45"/>
        <end position="77"/>
    </location>
</feature>
<accession>A0A1V6V198</accession>
<evidence type="ECO:0000313" key="4">
    <source>
        <dbReference type="EMBL" id="OQE44426.1"/>
    </source>
</evidence>
<dbReference type="PROSITE" id="PS50297">
    <property type="entry name" value="ANK_REP_REGION"/>
    <property type="match status" value="3"/>
</dbReference>
<protein>
    <submittedName>
        <fullName evidence="4">Uncharacterized protein</fullName>
    </submittedName>
</protein>
<name>A0A1V6V198_9EURO</name>